<evidence type="ECO:0000259" key="2">
    <source>
        <dbReference type="Pfam" id="PF01636"/>
    </source>
</evidence>
<feature type="compositionally biased region" description="Basic and acidic residues" evidence="1">
    <location>
        <begin position="415"/>
        <end position="432"/>
    </location>
</feature>
<keyword evidence="4" id="KW-1185">Reference proteome</keyword>
<feature type="compositionally biased region" description="Acidic residues" evidence="1">
    <location>
        <begin position="465"/>
        <end position="490"/>
    </location>
</feature>
<gene>
    <name evidence="3" type="ORF">HJG52_07510</name>
</gene>
<feature type="region of interest" description="Disordered" evidence="1">
    <location>
        <begin position="352"/>
        <end position="551"/>
    </location>
</feature>
<dbReference type="AlphaFoldDB" id="A0A849HF20"/>
<dbReference type="InterPro" id="IPR002575">
    <property type="entry name" value="Aminoglycoside_PTrfase"/>
</dbReference>
<dbReference type="Gene3D" id="3.30.200.20">
    <property type="entry name" value="Phosphorylase Kinase, domain 1"/>
    <property type="match status" value="1"/>
</dbReference>
<feature type="compositionally biased region" description="Basic and acidic residues" evidence="1">
    <location>
        <begin position="363"/>
        <end position="403"/>
    </location>
</feature>
<proteinExistence type="predicted"/>
<comment type="caution">
    <text evidence="3">The sequence shown here is derived from an EMBL/GenBank/DDBJ whole genome shotgun (WGS) entry which is preliminary data.</text>
</comment>
<keyword evidence="3" id="KW-0808">Transferase</keyword>
<protein>
    <submittedName>
        <fullName evidence="3">Phosphotransferase</fullName>
    </submittedName>
</protein>
<dbReference type="Gene3D" id="3.90.1200.10">
    <property type="match status" value="1"/>
</dbReference>
<feature type="domain" description="Aminoglycoside phosphotransferase" evidence="2">
    <location>
        <begin position="36"/>
        <end position="259"/>
    </location>
</feature>
<dbReference type="EMBL" id="JABEPQ010000001">
    <property type="protein sequence ID" value="NNM45852.1"/>
    <property type="molecule type" value="Genomic_DNA"/>
</dbReference>
<dbReference type="CDD" id="cd05152">
    <property type="entry name" value="MPH2"/>
    <property type="match status" value="1"/>
</dbReference>
<reference evidence="3 4" key="1">
    <citation type="submission" date="2020-04" db="EMBL/GenBank/DDBJ databases">
        <title>Knoellia sp. isolate from air conditioner.</title>
        <authorList>
            <person name="Chea S."/>
            <person name="Kim D.-U."/>
        </authorList>
    </citation>
    <scope>NUCLEOTIDE SEQUENCE [LARGE SCALE GENOMIC DNA]</scope>
    <source>
        <strain evidence="3 4">DB2414S</strain>
    </source>
</reference>
<evidence type="ECO:0000256" key="1">
    <source>
        <dbReference type="SAM" id="MobiDB-lite"/>
    </source>
</evidence>
<evidence type="ECO:0000313" key="4">
    <source>
        <dbReference type="Proteomes" id="UP000588586"/>
    </source>
</evidence>
<dbReference type="InterPro" id="IPR011009">
    <property type="entry name" value="Kinase-like_dom_sf"/>
</dbReference>
<dbReference type="SUPFAM" id="SSF56112">
    <property type="entry name" value="Protein kinase-like (PK-like)"/>
    <property type="match status" value="1"/>
</dbReference>
<dbReference type="Proteomes" id="UP000588586">
    <property type="component" value="Unassembled WGS sequence"/>
</dbReference>
<dbReference type="GO" id="GO:0016740">
    <property type="term" value="F:transferase activity"/>
    <property type="evidence" value="ECO:0007669"/>
    <property type="project" value="UniProtKB-KW"/>
</dbReference>
<feature type="compositionally biased region" description="Basic and acidic residues" evidence="1">
    <location>
        <begin position="308"/>
        <end position="319"/>
    </location>
</feature>
<accession>A0A849HF20</accession>
<sequence length="551" mass="58596">MDRSPLFLAALASAAVPGLDPASVEALPGAPDHHYDVAFVQDTQHRRWVVRVPRSQAASAQMESTFSLLTLLARRLPFSVPVPKGYAALKEGGRAAIYPYLPGQNLDFSRLPGGPGLAAELGRAIAALHNADHQLFDEAGMPAYDADTYRTRRLSELDRAAATGHVPTTLLSRWERQLEDVTLWRFAPTPTHGDLTGDQVLVVFDGDDASTGRVKAFTGWEDAKVADPADDFAALVAEAPEGAVETVLEAYAHARSERPDPNLLQRARLSGEMQVLSALMTAVAGGDRLLVERHSVALRRLDDRVHEEEAAKDDYRRDSITPARPKAPVAVPPVVVDDEDDDAQDDVEVMFAPTAAGPDEPDAPEKSDRAERSGNVDRTDEADRSGEADQSADHSDEVDHSDVGEGSDGAEQSDAADRSETSDHASFADDTSRAGGGATDGHATQEIPQGGSGQAASGATRASDEAGEPADDAPAEDMPADDEPTDDAPADGDPVQDTATRRDELPRSSAGAAEVTTEIDLESLRVPPTHDPTTNVQGEDPGPEFEPGYRP</sequence>
<evidence type="ECO:0000313" key="3">
    <source>
        <dbReference type="EMBL" id="NNM45852.1"/>
    </source>
</evidence>
<organism evidence="3 4">
    <name type="scientific">Knoellia koreensis</name>
    <dbReference type="NCBI Taxonomy" id="2730921"/>
    <lineage>
        <taxon>Bacteria</taxon>
        <taxon>Bacillati</taxon>
        <taxon>Actinomycetota</taxon>
        <taxon>Actinomycetes</taxon>
        <taxon>Micrococcales</taxon>
        <taxon>Intrasporangiaceae</taxon>
        <taxon>Knoellia</taxon>
    </lineage>
</organism>
<name>A0A849HF20_9MICO</name>
<dbReference type="Pfam" id="PF01636">
    <property type="entry name" value="APH"/>
    <property type="match status" value="1"/>
</dbReference>
<feature type="region of interest" description="Disordered" evidence="1">
    <location>
        <begin position="308"/>
        <end position="337"/>
    </location>
</feature>
<dbReference type="RefSeq" id="WP_171242827.1">
    <property type="nucleotide sequence ID" value="NZ_JABEPQ010000001.1"/>
</dbReference>